<comment type="similarity">
    <text evidence="1">Belongs to the peptidase C40 family.</text>
</comment>
<dbReference type="PANTHER" id="PTHR47053:SF1">
    <property type="entry name" value="MUREIN DD-ENDOPEPTIDASE MEPH-RELATED"/>
    <property type="match status" value="1"/>
</dbReference>
<dbReference type="RefSeq" id="WP_410034999.1">
    <property type="nucleotide sequence ID" value="NZ_JBGMEF010000001.1"/>
</dbReference>
<dbReference type="InterPro" id="IPR038765">
    <property type="entry name" value="Papain-like_cys_pep_sf"/>
</dbReference>
<evidence type="ECO:0000256" key="5">
    <source>
        <dbReference type="SAM" id="SignalP"/>
    </source>
</evidence>
<protein>
    <submittedName>
        <fullName evidence="7">NlpC/P60 family protein</fullName>
    </submittedName>
</protein>
<organism evidence="7 8">
    <name type="scientific">Anaerococcus kampingae</name>
    <dbReference type="NCBI Taxonomy" id="3115614"/>
    <lineage>
        <taxon>Bacteria</taxon>
        <taxon>Bacillati</taxon>
        <taxon>Bacillota</taxon>
        <taxon>Tissierellia</taxon>
        <taxon>Tissierellales</taxon>
        <taxon>Peptoniphilaceae</taxon>
        <taxon>Anaerococcus</taxon>
    </lineage>
</organism>
<feature type="domain" description="NlpC/P60" evidence="6">
    <location>
        <begin position="270"/>
        <end position="388"/>
    </location>
</feature>
<dbReference type="InterPro" id="IPR051202">
    <property type="entry name" value="Peptidase_C40"/>
</dbReference>
<evidence type="ECO:0000256" key="4">
    <source>
        <dbReference type="ARBA" id="ARBA00022807"/>
    </source>
</evidence>
<dbReference type="SUPFAM" id="SSF54001">
    <property type="entry name" value="Cysteine proteinases"/>
    <property type="match status" value="1"/>
</dbReference>
<evidence type="ECO:0000259" key="6">
    <source>
        <dbReference type="PROSITE" id="PS51935"/>
    </source>
</evidence>
<dbReference type="Pfam" id="PF00877">
    <property type="entry name" value="NLPC_P60"/>
    <property type="match status" value="1"/>
</dbReference>
<evidence type="ECO:0000313" key="7">
    <source>
        <dbReference type="EMBL" id="MFO3666174.1"/>
    </source>
</evidence>
<proteinExistence type="inferred from homology"/>
<keyword evidence="8" id="KW-1185">Reference proteome</keyword>
<evidence type="ECO:0000313" key="8">
    <source>
        <dbReference type="Proteomes" id="UP001637994"/>
    </source>
</evidence>
<dbReference type="EMBL" id="JBGMEF010000001">
    <property type="protein sequence ID" value="MFO3666174.1"/>
    <property type="molecule type" value="Genomic_DNA"/>
</dbReference>
<evidence type="ECO:0000256" key="1">
    <source>
        <dbReference type="ARBA" id="ARBA00007074"/>
    </source>
</evidence>
<feature type="signal peptide" evidence="5">
    <location>
        <begin position="1"/>
        <end position="26"/>
    </location>
</feature>
<keyword evidence="3" id="KW-0378">Hydrolase</keyword>
<dbReference type="PANTHER" id="PTHR47053">
    <property type="entry name" value="MUREIN DD-ENDOPEPTIDASE MEPH-RELATED"/>
    <property type="match status" value="1"/>
</dbReference>
<sequence length="388" mass="43327">MIKNRKFTLLGLGILASIAFVRPAYADSVMLNKEVGSFASFYEEIDGNLNATDTIEATDIHNMLSEDDNYYKIEYKGKTGFVNKNNFYKLNHTSLINDAEIKKDPKDDSENLTSYTLKEGSKVTILEFVNIGDYVKVSYEQGRFDNEFLNVERKNDKDLLYRMLTGSANNIDVPVETIGKNASPELVTVGDGEANAGEKIGYMHFKDLALSFRSQEIIDELYNYYYKLNHSKTYTEAPIFSQGPVYSLANNESYQATENLPQVTVHMQGSQTGIDLYSYGVKFLGNPYVFGGSDLNNGIDCSGFTQKIYETIGVGLPHFAQSQQRYGVEIPFGEEKAGDLVFFGTSLNNITHVGIADGYGNMVHASSPKYGIIISPIRNPISIRRIVE</sequence>
<keyword evidence="2" id="KW-0645">Protease</keyword>
<accession>A0ABW9MAG2</accession>
<evidence type="ECO:0000256" key="2">
    <source>
        <dbReference type="ARBA" id="ARBA00022670"/>
    </source>
</evidence>
<keyword evidence="5" id="KW-0732">Signal</keyword>
<reference evidence="7 8" key="1">
    <citation type="journal article" date="2025" name="Anaerobe">
        <title>Description of Anaerococcus kampingiae sp. nov., Anaerococcus groningensis sp. nov., Anaerococcus martiniensis sp. nov., and Anaerococcus cruorum sp. nov., isolated from human clinical specimens.</title>
        <authorList>
            <person name="Boiten K.E."/>
            <person name="Meijer J."/>
            <person name="van Wezel E.M."/>
            <person name="Veloo A.C.M."/>
        </authorList>
    </citation>
    <scope>NUCLEOTIDE SEQUENCE [LARGE SCALE GENOMIC DNA]</scope>
    <source>
        <strain evidence="7 8">ENR0874</strain>
    </source>
</reference>
<dbReference type="InterPro" id="IPR000064">
    <property type="entry name" value="NLP_P60_dom"/>
</dbReference>
<dbReference type="Gene3D" id="3.90.1720.10">
    <property type="entry name" value="endopeptidase domain like (from Nostoc punctiforme)"/>
    <property type="match status" value="1"/>
</dbReference>
<evidence type="ECO:0000256" key="3">
    <source>
        <dbReference type="ARBA" id="ARBA00022801"/>
    </source>
</evidence>
<gene>
    <name evidence="7" type="ORF">ACCQ42_00035</name>
</gene>
<comment type="caution">
    <text evidence="7">The sequence shown here is derived from an EMBL/GenBank/DDBJ whole genome shotgun (WGS) entry which is preliminary data.</text>
</comment>
<keyword evidence="4" id="KW-0788">Thiol protease</keyword>
<dbReference type="PROSITE" id="PS51935">
    <property type="entry name" value="NLPC_P60"/>
    <property type="match status" value="1"/>
</dbReference>
<feature type="chain" id="PRO_5047543515" evidence="5">
    <location>
        <begin position="27"/>
        <end position="388"/>
    </location>
</feature>
<name>A0ABW9MAG2_9FIRM</name>
<dbReference type="Proteomes" id="UP001637994">
    <property type="component" value="Unassembled WGS sequence"/>
</dbReference>